<dbReference type="RefSeq" id="YP_010841847.1">
    <property type="nucleotide sequence ID" value="NC_079139.1"/>
</dbReference>
<evidence type="ECO:0000256" key="1">
    <source>
        <dbReference type="ARBA" id="ARBA00004328"/>
    </source>
</evidence>
<keyword evidence="15" id="KW-1185">Reference proteome</keyword>
<dbReference type="Pfam" id="PF21649">
    <property type="entry name" value="APMV_polyA_pol_cat_2nd"/>
    <property type="match status" value="1"/>
</dbReference>
<name>A0ABM7NSX4_9VIRU</name>
<evidence type="ECO:0000256" key="2">
    <source>
        <dbReference type="ARBA" id="ARBA00012388"/>
    </source>
</evidence>
<keyword evidence="3" id="KW-0507">mRNA processing</keyword>
<evidence type="ECO:0000256" key="9">
    <source>
        <dbReference type="ARBA" id="ARBA00025732"/>
    </source>
</evidence>
<sequence length="547" mass="64292">MSEVKNRKPAFHVYYTDDDYFEVKDKLPDIIRLAERKASEVLEPTVFEKRDVMEIIKDYIRKNNRKVYGGTALNETLKIKNPDDAIYDDYIFSDIEFYSPTPVVDLVEICNNLYRKGYKFVQGKEAQHEETYSIYANFQLYCDITYAPTRVYYGIKTIEIDGISYVDPHFMLIDYLRMINQPLTASGQRWEKAFERMYRLLKNYPIESFDKTIDIPNPPEEIRSYITRIKTEFLKDRDVQESFLISGFDAYNFFIRHASNDKNVENMARIARNKNTFDIKNLKVNVPYMELISVRYKEDVEKLYNFIRLIVKEPSKVSIDEYFPLFQFTGYSVTINYDNHPIAKIYEGDGYCIPDIRTNVGYKYVSFQYLLMILYINKFRAHLDKNKLMYFNYGLAVSNLIKARNVFLEQNSLSVINDTVFGEFRISCTGNTISFSRMSRLRLIERKKNKQNKRTQFVYTPEEFFKKDPESQTKFDPSKAQFNNTAGNKITNPKNLLFRIDANGDISEEINTEEIFDTELTSEVNSETDALISPISETLSNDTITVV</sequence>
<proteinExistence type="inferred from homology"/>
<keyword evidence="4" id="KW-0808">Transferase</keyword>
<evidence type="ECO:0000256" key="8">
    <source>
        <dbReference type="ARBA" id="ARBA00023163"/>
    </source>
</evidence>
<keyword evidence="5" id="KW-0547">Nucleotide-binding</keyword>
<dbReference type="InterPro" id="IPR049463">
    <property type="entry name" value="APMV_polyA_pol_cat_2nd"/>
</dbReference>
<dbReference type="GeneID" id="80558444"/>
<evidence type="ECO:0000313" key="15">
    <source>
        <dbReference type="Proteomes" id="UP001321479"/>
    </source>
</evidence>
<dbReference type="EMBL" id="AP024483">
    <property type="protein sequence ID" value="BCS83239.1"/>
    <property type="molecule type" value="Genomic_DNA"/>
</dbReference>
<evidence type="ECO:0000256" key="10">
    <source>
        <dbReference type="ARBA" id="ARBA00026159"/>
    </source>
</evidence>
<comment type="catalytic activity">
    <reaction evidence="11">
        <text>RNA(n) + ATP = RNA(n)-3'-adenine ribonucleotide + diphosphate</text>
        <dbReference type="Rhea" id="RHEA:11332"/>
        <dbReference type="Rhea" id="RHEA-COMP:14527"/>
        <dbReference type="Rhea" id="RHEA-COMP:17347"/>
        <dbReference type="ChEBI" id="CHEBI:30616"/>
        <dbReference type="ChEBI" id="CHEBI:33019"/>
        <dbReference type="ChEBI" id="CHEBI:140395"/>
        <dbReference type="ChEBI" id="CHEBI:173115"/>
        <dbReference type="EC" id="2.7.7.19"/>
    </reaction>
</comment>
<evidence type="ECO:0000313" key="14">
    <source>
        <dbReference type="EMBL" id="BCS83239.1"/>
    </source>
</evidence>
<accession>A0ABM7NSX4</accession>
<evidence type="ECO:0000256" key="6">
    <source>
        <dbReference type="ARBA" id="ARBA00022840"/>
    </source>
</evidence>
<organism evidence="14 15">
    <name type="scientific">Cotonvirus japonicus</name>
    <dbReference type="NCBI Taxonomy" id="2811091"/>
    <lineage>
        <taxon>Viruses</taxon>
        <taxon>Varidnaviria</taxon>
        <taxon>Bamfordvirae</taxon>
        <taxon>Nucleocytoviricota</taxon>
        <taxon>Megaviricetes</taxon>
        <taxon>Imitervirales</taxon>
        <taxon>Mimiviridae</taxon>
        <taxon>Megamimivirinae</taxon>
        <taxon>Cotonvirus</taxon>
        <taxon>Cotonvirus japonicum</taxon>
    </lineage>
</organism>
<keyword evidence="7" id="KW-0946">Virion</keyword>
<evidence type="ECO:0000256" key="7">
    <source>
        <dbReference type="ARBA" id="ARBA00022844"/>
    </source>
</evidence>
<keyword evidence="6" id="KW-0067">ATP-binding</keyword>
<dbReference type="InterPro" id="IPR045355">
    <property type="entry name" value="PolyA_pol_cat_su"/>
</dbReference>
<dbReference type="Pfam" id="PF19244">
    <property type="entry name" value="Poly_A_pol_cat"/>
    <property type="match status" value="1"/>
</dbReference>
<feature type="domain" description="Poly(A) polymerase catalytic subunit" evidence="12">
    <location>
        <begin position="54"/>
        <end position="184"/>
    </location>
</feature>
<evidence type="ECO:0000256" key="4">
    <source>
        <dbReference type="ARBA" id="ARBA00022679"/>
    </source>
</evidence>
<evidence type="ECO:0000256" key="5">
    <source>
        <dbReference type="ARBA" id="ARBA00022741"/>
    </source>
</evidence>
<reference evidence="14 15" key="1">
    <citation type="submission" date="2021-02" db="EMBL/GenBank/DDBJ databases">
        <title>Cotonvirus japonicus, which uses Golgi apparatus of host cells for its virion factory, phylogenetically links tailed tupanvirus and icosahedral mimivirus.</title>
        <authorList>
            <person name="Takahashi H."/>
            <person name="Fukaya S."/>
            <person name="Song C."/>
            <person name="Murata K."/>
            <person name="Takemura M."/>
        </authorList>
    </citation>
    <scope>NUCLEOTIDE SEQUENCE [LARGE SCALE GENOMIC DNA]</scope>
</reference>
<dbReference type="CDD" id="cd20920">
    <property type="entry name" value="polyA_pol_Mimi"/>
    <property type="match status" value="1"/>
</dbReference>
<evidence type="ECO:0000259" key="12">
    <source>
        <dbReference type="Pfam" id="PF19244"/>
    </source>
</evidence>
<dbReference type="EC" id="2.7.7.19" evidence="2"/>
<comment type="subcellular location">
    <subcellularLocation>
        <location evidence="1">Virion</location>
    </subcellularLocation>
</comment>
<evidence type="ECO:0000256" key="3">
    <source>
        <dbReference type="ARBA" id="ARBA00022664"/>
    </source>
</evidence>
<evidence type="ECO:0000256" key="11">
    <source>
        <dbReference type="ARBA" id="ARBA00048830"/>
    </source>
</evidence>
<dbReference type="Proteomes" id="UP001321479">
    <property type="component" value="Segment"/>
</dbReference>
<protein>
    <recommendedName>
        <fullName evidence="10">Putative poly(A) polymerase catalytic subunit</fullName>
        <ecNumber evidence="2">2.7.7.19</ecNumber>
    </recommendedName>
</protein>
<evidence type="ECO:0000259" key="13">
    <source>
        <dbReference type="Pfam" id="PF21649"/>
    </source>
</evidence>
<comment type="similarity">
    <text evidence="9">Belongs to the poxviridae poly(A) polymerase catalytic subunit family. Highly divergent.</text>
</comment>
<feature type="domain" description="Putative poly(A) polymerase catalytic subunit C-terminal mimivirus" evidence="13">
    <location>
        <begin position="220"/>
        <end position="500"/>
    </location>
</feature>
<keyword evidence="8" id="KW-0804">Transcription</keyword>